<dbReference type="InterPro" id="IPR036770">
    <property type="entry name" value="Ankyrin_rpt-contain_sf"/>
</dbReference>
<dbReference type="PANTHER" id="PTHR24160">
    <property type="entry name" value="ANKYRIN REPEAT DOMAIN-CONTAINING PROTEIN 53"/>
    <property type="match status" value="1"/>
</dbReference>
<proteinExistence type="predicted"/>
<evidence type="ECO:0000313" key="3">
    <source>
        <dbReference type="Proteomes" id="UP000597762"/>
    </source>
</evidence>
<dbReference type="InterPro" id="IPR002110">
    <property type="entry name" value="Ankyrin_rpt"/>
</dbReference>
<name>A0A812C2S2_ACAPH</name>
<dbReference type="GO" id="GO:0031116">
    <property type="term" value="P:positive regulation of microtubule polymerization"/>
    <property type="evidence" value="ECO:0007669"/>
    <property type="project" value="TreeGrafter"/>
</dbReference>
<accession>A0A812C2S2</accession>
<dbReference type="GO" id="GO:0007080">
    <property type="term" value="P:mitotic metaphase chromosome alignment"/>
    <property type="evidence" value="ECO:0007669"/>
    <property type="project" value="TreeGrafter"/>
</dbReference>
<protein>
    <submittedName>
        <fullName evidence="2">ANKRD53</fullName>
    </submittedName>
</protein>
<feature type="repeat" description="ANK" evidence="1">
    <location>
        <begin position="169"/>
        <end position="201"/>
    </location>
</feature>
<feature type="repeat" description="ANK" evidence="1">
    <location>
        <begin position="98"/>
        <end position="121"/>
    </location>
</feature>
<dbReference type="GO" id="GO:0060236">
    <property type="term" value="P:regulation of mitotic spindle organization"/>
    <property type="evidence" value="ECO:0007669"/>
    <property type="project" value="TreeGrafter"/>
</dbReference>
<dbReference type="GO" id="GO:0000922">
    <property type="term" value="C:spindle pole"/>
    <property type="evidence" value="ECO:0007669"/>
    <property type="project" value="TreeGrafter"/>
</dbReference>
<dbReference type="Gene3D" id="1.25.40.20">
    <property type="entry name" value="Ankyrin repeat-containing domain"/>
    <property type="match status" value="2"/>
</dbReference>
<dbReference type="EMBL" id="CAHIKZ030001136">
    <property type="protein sequence ID" value="CAE1254153.1"/>
    <property type="molecule type" value="Genomic_DNA"/>
</dbReference>
<dbReference type="PRINTS" id="PR01415">
    <property type="entry name" value="ANKYRIN"/>
</dbReference>
<comment type="caution">
    <text evidence="2">The sequence shown here is derived from an EMBL/GenBank/DDBJ whole genome shotgun (WGS) entry which is preliminary data.</text>
</comment>
<reference evidence="2" key="1">
    <citation type="submission" date="2021-01" db="EMBL/GenBank/DDBJ databases">
        <authorList>
            <person name="Li R."/>
            <person name="Bekaert M."/>
        </authorList>
    </citation>
    <scope>NUCLEOTIDE SEQUENCE</scope>
    <source>
        <strain evidence="2">Farmed</strain>
    </source>
</reference>
<dbReference type="Pfam" id="PF00023">
    <property type="entry name" value="Ank"/>
    <property type="match status" value="1"/>
</dbReference>
<dbReference type="InterPro" id="IPR042335">
    <property type="entry name" value="ANKRD53"/>
</dbReference>
<dbReference type="PANTHER" id="PTHR24160:SF1">
    <property type="entry name" value="ANKYRIN REPEAT DOMAIN-CONTAINING PROTEIN 53"/>
    <property type="match status" value="1"/>
</dbReference>
<sequence length="267" mass="29559">MFHSQRSIGHQRQSFIKLGFGLSSLLLSNCFSISLIPSQSHVSRYFLAVLSLFFPCGSKSRLGSRKMQSDDQFIAASIGDTEWLQQSVYKGTVKYDKNGLTALHLAAMHGHLACMKLLVEKYGFNVDLTAENGCTPLQAAANNENENCALDCVYYLLDKGANPSLNSNEGTTALHQAASQGHLTILKLLLDSGAKVDCRDNNGHIPLDLAQMWGHERCGRILRAVMWHNDKDFLLGEVCDGLVVEATSEEEYFWVLLVRLCLCLLVC</sequence>
<evidence type="ECO:0000256" key="1">
    <source>
        <dbReference type="PROSITE-ProRule" id="PRU00023"/>
    </source>
</evidence>
<dbReference type="PROSITE" id="PS50297">
    <property type="entry name" value="ANK_REP_REGION"/>
    <property type="match status" value="2"/>
</dbReference>
<dbReference type="OrthoDB" id="10254927at2759"/>
<dbReference type="Pfam" id="PF12796">
    <property type="entry name" value="Ank_2"/>
    <property type="match status" value="1"/>
</dbReference>
<dbReference type="Proteomes" id="UP000597762">
    <property type="component" value="Unassembled WGS sequence"/>
</dbReference>
<feature type="repeat" description="ANK" evidence="1">
    <location>
        <begin position="132"/>
        <end position="168"/>
    </location>
</feature>
<organism evidence="2 3">
    <name type="scientific">Acanthosepion pharaonis</name>
    <name type="common">Pharaoh cuttlefish</name>
    <name type="synonym">Sepia pharaonis</name>
    <dbReference type="NCBI Taxonomy" id="158019"/>
    <lineage>
        <taxon>Eukaryota</taxon>
        <taxon>Metazoa</taxon>
        <taxon>Spiralia</taxon>
        <taxon>Lophotrochozoa</taxon>
        <taxon>Mollusca</taxon>
        <taxon>Cephalopoda</taxon>
        <taxon>Coleoidea</taxon>
        <taxon>Decapodiformes</taxon>
        <taxon>Sepiida</taxon>
        <taxon>Sepiina</taxon>
        <taxon>Sepiidae</taxon>
        <taxon>Acanthosepion</taxon>
    </lineage>
</organism>
<dbReference type="SUPFAM" id="SSF48403">
    <property type="entry name" value="Ankyrin repeat"/>
    <property type="match status" value="1"/>
</dbReference>
<dbReference type="AlphaFoldDB" id="A0A812C2S2"/>
<dbReference type="PROSITE" id="PS50088">
    <property type="entry name" value="ANK_REPEAT"/>
    <property type="match status" value="3"/>
</dbReference>
<keyword evidence="1" id="KW-0040">ANK repeat</keyword>
<dbReference type="SMART" id="SM00248">
    <property type="entry name" value="ANK"/>
    <property type="match status" value="3"/>
</dbReference>
<gene>
    <name evidence="2" type="ORF">SPHA_28827</name>
</gene>
<evidence type="ECO:0000313" key="2">
    <source>
        <dbReference type="EMBL" id="CAE1254153.1"/>
    </source>
</evidence>
<dbReference type="GO" id="GO:1902412">
    <property type="term" value="P:regulation of mitotic cytokinesis"/>
    <property type="evidence" value="ECO:0007669"/>
    <property type="project" value="InterPro"/>
</dbReference>
<keyword evidence="3" id="KW-1185">Reference proteome</keyword>